<gene>
    <name evidence="1" type="ORF">OMM_00915</name>
</gene>
<dbReference type="Proteomes" id="UP000189670">
    <property type="component" value="Unassembled WGS sequence"/>
</dbReference>
<dbReference type="EMBL" id="ATBP01000056">
    <property type="protein sequence ID" value="ETR73495.1"/>
    <property type="molecule type" value="Genomic_DNA"/>
</dbReference>
<evidence type="ECO:0000313" key="1">
    <source>
        <dbReference type="EMBL" id="ETR73495.1"/>
    </source>
</evidence>
<evidence type="ECO:0000313" key="2">
    <source>
        <dbReference type="Proteomes" id="UP000189670"/>
    </source>
</evidence>
<reference evidence="2" key="1">
    <citation type="submission" date="2012-11" db="EMBL/GenBank/DDBJ databases">
        <authorList>
            <person name="Lucero-Rivera Y.E."/>
            <person name="Tovar-Ramirez D."/>
        </authorList>
    </citation>
    <scope>NUCLEOTIDE SEQUENCE [LARGE SCALE GENOMIC DNA]</scope>
    <source>
        <strain evidence="2">Araruama</strain>
    </source>
</reference>
<dbReference type="AlphaFoldDB" id="A0A1V1PFQ1"/>
<evidence type="ECO:0008006" key="3">
    <source>
        <dbReference type="Google" id="ProtNLM"/>
    </source>
</evidence>
<proteinExistence type="predicted"/>
<comment type="caution">
    <text evidence="1">The sequence shown here is derived from an EMBL/GenBank/DDBJ whole genome shotgun (WGS) entry which is preliminary data.</text>
</comment>
<accession>A0A1V1PFQ1</accession>
<sequence>MSPYFDKKTVLQKMYQLYDQQSKNWPIACQCCCSHCCTDRIWMTTIEGSLIIDYIQKQNLQDILNQTQQIVPGRRYHPKTTINQEAFLSIQDAPIPFPDEFPFQECYFLRDNQCTIYPVRPMSCRTMISSVKCQKTGHADMTSIQISMATLFFQYIELLDQGGYYGNYLNIIEMLTSSPEIQPIQHALAKNDLLENTKIHFVMIPPQDRNALIPTMKAIQQCFLNA</sequence>
<name>A0A1V1PFQ1_9BACT</name>
<protein>
    <recommendedName>
        <fullName evidence="3">YkgJ family cysteine cluster protein</fullName>
    </recommendedName>
</protein>
<organism evidence="1 2">
    <name type="scientific">Candidatus Magnetoglobus multicellularis str. Araruama</name>
    <dbReference type="NCBI Taxonomy" id="890399"/>
    <lineage>
        <taxon>Bacteria</taxon>
        <taxon>Pseudomonadati</taxon>
        <taxon>Thermodesulfobacteriota</taxon>
        <taxon>Desulfobacteria</taxon>
        <taxon>Desulfobacterales</taxon>
        <taxon>Desulfobacteraceae</taxon>
        <taxon>Candidatus Magnetoglobus</taxon>
    </lineage>
</organism>